<name>A0A6L2K6A8_TANCI</name>
<feature type="compositionally biased region" description="Polar residues" evidence="1">
    <location>
        <begin position="476"/>
        <end position="491"/>
    </location>
</feature>
<evidence type="ECO:0008006" key="3">
    <source>
        <dbReference type="Google" id="ProtNLM"/>
    </source>
</evidence>
<dbReference type="EMBL" id="BKCJ010001911">
    <property type="protein sequence ID" value="GEU44913.1"/>
    <property type="molecule type" value="Genomic_DNA"/>
</dbReference>
<evidence type="ECO:0000256" key="1">
    <source>
        <dbReference type="SAM" id="MobiDB-lite"/>
    </source>
</evidence>
<accession>A0A6L2K6A8</accession>
<gene>
    <name evidence="2" type="ORF">Tci_016891</name>
</gene>
<dbReference type="AlphaFoldDB" id="A0A6L2K6A8"/>
<organism evidence="2">
    <name type="scientific">Tanacetum cinerariifolium</name>
    <name type="common">Dalmatian daisy</name>
    <name type="synonym">Chrysanthemum cinerariifolium</name>
    <dbReference type="NCBI Taxonomy" id="118510"/>
    <lineage>
        <taxon>Eukaryota</taxon>
        <taxon>Viridiplantae</taxon>
        <taxon>Streptophyta</taxon>
        <taxon>Embryophyta</taxon>
        <taxon>Tracheophyta</taxon>
        <taxon>Spermatophyta</taxon>
        <taxon>Magnoliopsida</taxon>
        <taxon>eudicotyledons</taxon>
        <taxon>Gunneridae</taxon>
        <taxon>Pentapetalae</taxon>
        <taxon>asterids</taxon>
        <taxon>campanulids</taxon>
        <taxon>Asterales</taxon>
        <taxon>Asteraceae</taxon>
        <taxon>Asteroideae</taxon>
        <taxon>Anthemideae</taxon>
        <taxon>Anthemidinae</taxon>
        <taxon>Tanacetum</taxon>
    </lineage>
</organism>
<feature type="region of interest" description="Disordered" evidence="1">
    <location>
        <begin position="344"/>
        <end position="371"/>
    </location>
</feature>
<reference evidence="2" key="1">
    <citation type="journal article" date="2019" name="Sci. Rep.">
        <title>Draft genome of Tanacetum cinerariifolium, the natural source of mosquito coil.</title>
        <authorList>
            <person name="Yamashiro T."/>
            <person name="Shiraishi A."/>
            <person name="Satake H."/>
            <person name="Nakayama K."/>
        </authorList>
    </citation>
    <scope>NUCLEOTIDE SEQUENCE</scope>
</reference>
<feature type="region of interest" description="Disordered" evidence="1">
    <location>
        <begin position="472"/>
        <end position="491"/>
    </location>
</feature>
<proteinExistence type="predicted"/>
<feature type="region of interest" description="Disordered" evidence="1">
    <location>
        <begin position="888"/>
        <end position="914"/>
    </location>
</feature>
<comment type="caution">
    <text evidence="2">The sequence shown here is derived from an EMBL/GenBank/DDBJ whole genome shotgun (WGS) entry which is preliminary data.</text>
</comment>
<protein>
    <recommendedName>
        <fullName evidence="3">Reverse transcriptase domain-containing protein</fullName>
    </recommendedName>
</protein>
<evidence type="ECO:0000313" key="2">
    <source>
        <dbReference type="EMBL" id="GEU44913.1"/>
    </source>
</evidence>
<sequence>MENTILELVEICHQKELLCMHDNVDDLFESALDFKLLLINCQRLNKEKQEVKNVVDQPAERGNRIIQSLQNFKVIHKSSISLKNTSQISPVHAVAPILSTKEPEYSPSMGYEHPNTTSEMESKEIIKSGVEEIVPILSENEVTSEDKREYAFEDIEYVEASLSDPDIVSVEEEKDVHQEEEEVDLEDISQIQDVDLREKLLSTIRLIANIESLNDNPTPDRMLNSSVSIPIFEESNKDNFLPKFETFCDHTKETRSGNTTTHADDSLPMYDSFYFEIEPDQERLINVLKNDKLDDSSNDPLLEDADLFLASDNLIPSGIENFPYDSERDIRFLEALLIDDSIPINESPDSDFDNPSFPRPPPKPPDAETDEGEEIPVVMNDNDELECLDLRDEFDDENYFSFMFAKVFSFLSAESENTIFDPGISVKSRCLDHFVEIPSGEIKHDQLENSNELFQELFEDLKDLAEYKESLENSSKEIATSNSNQDPPQDSNIRQLIREECGIEVCEEQKQNMENTILELVEICHQKELLCMHDNVDDLIESSLDFKLLLINSQRLNKEKQEVKNVVEQPAERGNRIIQSLQNFRVIHKSSISLKSTSQISLVHAVAPILSTKEPKYLPSMGYEHPDTTSEMESKEIIKSGVEELVPILSENEVTSEDKRECDVSISENSPICDDHSEIFSDSNNDDDILSDEDAFEDIEYVEASLSDPEIVSVEEENDVHQEEKEVDLEDISQIQDVNLREKLLSITRLIANIKSLNENPTPDLVLNSFVLIPIFEESNKDNFSPKFETFCNHTEETRSGNTTNHVDESLPMYDSFYFEIEPDQERLINVLKNDILDDSSNDPLLEEADLFLASDNLIPLGIENFPYDSEGDIRFLEALLIDDSIPINESNDSDFDNPSFPRPPPEPPDAETDEGEEILVVMNDNDELECLDPRDEFDDENYFSFMFTKVFSFLSADSADTIFDPGISV</sequence>